<evidence type="ECO:0000256" key="1">
    <source>
        <dbReference type="SAM" id="MobiDB-lite"/>
    </source>
</evidence>
<sequence length="82" mass="8921">MVLTTLSGPRGRGDTPTYRVKQEKHGKHPSLTTTNAVCIGGVVYGVHVDHISQVHLDTLSHSTIRNSKLVRGFPSTLVLFSI</sequence>
<feature type="non-terminal residue" evidence="2">
    <location>
        <position position="1"/>
    </location>
</feature>
<evidence type="ECO:0000313" key="3">
    <source>
        <dbReference type="Proteomes" id="UP000265618"/>
    </source>
</evidence>
<gene>
    <name evidence="2" type="ORF">KIPB_013608</name>
</gene>
<reference evidence="2 3" key="1">
    <citation type="journal article" date="2018" name="PLoS ONE">
        <title>The draft genome of Kipferlia bialata reveals reductive genome evolution in fornicate parasites.</title>
        <authorList>
            <person name="Tanifuji G."/>
            <person name="Takabayashi S."/>
            <person name="Kume K."/>
            <person name="Takagi M."/>
            <person name="Nakayama T."/>
            <person name="Kamikawa R."/>
            <person name="Inagaki Y."/>
            <person name="Hashimoto T."/>
        </authorList>
    </citation>
    <scope>NUCLEOTIDE SEQUENCE [LARGE SCALE GENOMIC DNA]</scope>
    <source>
        <strain evidence="2">NY0173</strain>
    </source>
</reference>
<accession>A0A391NS98</accession>
<feature type="region of interest" description="Disordered" evidence="1">
    <location>
        <begin position="1"/>
        <end position="29"/>
    </location>
</feature>
<dbReference type="EMBL" id="BDIP01006554">
    <property type="protein sequence ID" value="GCA64214.1"/>
    <property type="molecule type" value="Genomic_DNA"/>
</dbReference>
<keyword evidence="3" id="KW-1185">Reference proteome</keyword>
<dbReference type="Proteomes" id="UP000265618">
    <property type="component" value="Unassembled WGS sequence"/>
</dbReference>
<proteinExistence type="predicted"/>
<comment type="caution">
    <text evidence="2">The sequence shown here is derived from an EMBL/GenBank/DDBJ whole genome shotgun (WGS) entry which is preliminary data.</text>
</comment>
<organism evidence="2 3">
    <name type="scientific">Kipferlia bialata</name>
    <dbReference type="NCBI Taxonomy" id="797122"/>
    <lineage>
        <taxon>Eukaryota</taxon>
        <taxon>Metamonada</taxon>
        <taxon>Carpediemonas-like organisms</taxon>
        <taxon>Kipferlia</taxon>
    </lineage>
</organism>
<name>A0A391NS98_9EUKA</name>
<dbReference type="AlphaFoldDB" id="A0A391NS98"/>
<protein>
    <submittedName>
        <fullName evidence="2">Uncharacterized protein</fullName>
    </submittedName>
</protein>
<evidence type="ECO:0000313" key="2">
    <source>
        <dbReference type="EMBL" id="GCA64214.1"/>
    </source>
</evidence>